<gene>
    <name evidence="2" type="ORF">B4098_0364</name>
    <name evidence="3" type="ORF">B4099_0627</name>
    <name evidence="1" type="ORF">HMPREF3213_01498</name>
</gene>
<dbReference type="EMBL" id="LRPN01000047">
    <property type="protein sequence ID" value="KWZ83013.1"/>
    <property type="molecule type" value="Genomic_DNA"/>
</dbReference>
<evidence type="ECO:0000313" key="5">
    <source>
        <dbReference type="Proteomes" id="UP000075288"/>
    </source>
</evidence>
<dbReference type="EMBL" id="LQYG01000042">
    <property type="protein sequence ID" value="KYC62959.1"/>
    <property type="molecule type" value="Genomic_DNA"/>
</dbReference>
<accession>A0A133KTU1</accession>
<evidence type="ECO:0000313" key="1">
    <source>
        <dbReference type="EMBL" id="KWZ83013.1"/>
    </source>
</evidence>
<evidence type="ECO:0000313" key="6">
    <source>
        <dbReference type="Proteomes" id="UP000075304"/>
    </source>
</evidence>
<dbReference type="EMBL" id="LQYI01000022">
    <property type="protein sequence ID" value="KYC71926.1"/>
    <property type="molecule type" value="Genomic_DNA"/>
</dbReference>
<dbReference type="Proteomes" id="UP000070376">
    <property type="component" value="Unassembled WGS sequence"/>
</dbReference>
<dbReference type="Proteomes" id="UP000075288">
    <property type="component" value="Unassembled WGS sequence"/>
</dbReference>
<reference evidence="5 6" key="1">
    <citation type="submission" date="2016-01" db="EMBL/GenBank/DDBJ databases">
        <title>Genome Sequences of Twelve Sporeforming Bacillus Species Isolated from Foods.</title>
        <authorList>
            <person name="Berendsen E.M."/>
            <person name="Wells-Bennik M.H."/>
            <person name="Krawcyk A.O."/>
            <person name="De Jong A."/>
            <person name="Holsappel S."/>
            <person name="Eijlander R.T."/>
            <person name="Kuipers O.P."/>
        </authorList>
    </citation>
    <scope>NUCLEOTIDE SEQUENCE [LARGE SCALE GENOMIC DNA]</scope>
    <source>
        <strain evidence="2 5">B4098</strain>
        <strain evidence="3 6">B4099</strain>
    </source>
</reference>
<comment type="caution">
    <text evidence="1">The sequence shown here is derived from an EMBL/GenBank/DDBJ whole genome shotgun (WGS) entry which is preliminary data.</text>
</comment>
<evidence type="ECO:0000313" key="3">
    <source>
        <dbReference type="EMBL" id="KYC71926.1"/>
    </source>
</evidence>
<reference evidence="4" key="2">
    <citation type="submission" date="2016-01" db="EMBL/GenBank/DDBJ databases">
        <authorList>
            <person name="Mitreva M."/>
            <person name="Pepin K.H."/>
            <person name="Mihindukulasuriya K.A."/>
            <person name="Fulton R."/>
            <person name="Fronick C."/>
            <person name="O'Laughlin M."/>
            <person name="Miner T."/>
            <person name="Herter B."/>
            <person name="Rosa B.A."/>
            <person name="Cordes M."/>
            <person name="Tomlinson C."/>
            <person name="Wollam A."/>
            <person name="Palsikar V.B."/>
            <person name="Mardis E.R."/>
            <person name="Wilson R.K."/>
        </authorList>
    </citation>
    <scope>NUCLEOTIDE SEQUENCE [LARGE SCALE GENOMIC DNA]</scope>
    <source>
        <strain evidence="4">GED7749B</strain>
    </source>
</reference>
<proteinExistence type="predicted"/>
<sequence length="41" mass="4616">MVPPLIGHAKRTRFINVLFCAFQDQENRNARSTAALSAELE</sequence>
<protein>
    <submittedName>
        <fullName evidence="1">Uncharacterized protein</fullName>
    </submittedName>
</protein>
<evidence type="ECO:0000313" key="4">
    <source>
        <dbReference type="Proteomes" id="UP000070376"/>
    </source>
</evidence>
<organism evidence="1 4">
    <name type="scientific">Heyndrickxia coagulans</name>
    <name type="common">Weizmannia coagulans</name>
    <dbReference type="NCBI Taxonomy" id="1398"/>
    <lineage>
        <taxon>Bacteria</taxon>
        <taxon>Bacillati</taxon>
        <taxon>Bacillota</taxon>
        <taxon>Bacilli</taxon>
        <taxon>Bacillales</taxon>
        <taxon>Bacillaceae</taxon>
        <taxon>Heyndrickxia</taxon>
    </lineage>
</organism>
<dbReference type="AlphaFoldDB" id="A0A133KTU1"/>
<dbReference type="Proteomes" id="UP000075304">
    <property type="component" value="Unassembled WGS sequence"/>
</dbReference>
<reference evidence="1" key="3">
    <citation type="submission" date="2016-01" db="EMBL/GenBank/DDBJ databases">
        <authorList>
            <person name="Oliw E.H."/>
        </authorList>
    </citation>
    <scope>NUCLEOTIDE SEQUENCE [LARGE SCALE GENOMIC DNA]</scope>
    <source>
        <strain evidence="1">GED7749B</strain>
    </source>
</reference>
<name>A0A133KTU1_HEYCO</name>
<dbReference type="PATRIC" id="fig|1398.22.peg.1508"/>
<evidence type="ECO:0000313" key="2">
    <source>
        <dbReference type="EMBL" id="KYC62959.1"/>
    </source>
</evidence>